<gene>
    <name evidence="2" type="ORF">F503_03034</name>
</gene>
<evidence type="ECO:0000256" key="1">
    <source>
        <dbReference type="SAM" id="MobiDB-lite"/>
    </source>
</evidence>
<dbReference type="EMBL" id="KE148154">
    <property type="protein sequence ID" value="EPE06205.1"/>
    <property type="molecule type" value="Genomic_DNA"/>
</dbReference>
<protein>
    <submittedName>
        <fullName evidence="2">Uncharacterized protein</fullName>
    </submittedName>
</protein>
<dbReference type="HOGENOM" id="CLU_565113_0_0_1"/>
<proteinExistence type="predicted"/>
<feature type="region of interest" description="Disordered" evidence="1">
    <location>
        <begin position="314"/>
        <end position="390"/>
    </location>
</feature>
<dbReference type="Proteomes" id="UP000016923">
    <property type="component" value="Unassembled WGS sequence"/>
</dbReference>
<dbReference type="VEuPathDB" id="FungiDB:F503_03034"/>
<keyword evidence="3" id="KW-1185">Reference proteome</keyword>
<feature type="compositionally biased region" description="Low complexity" evidence="1">
    <location>
        <begin position="147"/>
        <end position="173"/>
    </location>
</feature>
<accession>S3CZ50</accession>
<dbReference type="OMA" id="EMASHGC"/>
<evidence type="ECO:0000313" key="3">
    <source>
        <dbReference type="Proteomes" id="UP000016923"/>
    </source>
</evidence>
<feature type="region of interest" description="Disordered" evidence="1">
    <location>
        <begin position="103"/>
        <end position="173"/>
    </location>
</feature>
<evidence type="ECO:0000313" key="2">
    <source>
        <dbReference type="EMBL" id="EPE06205.1"/>
    </source>
</evidence>
<reference evidence="2 3" key="1">
    <citation type="journal article" date="2013" name="BMC Genomics">
        <title>The genome and transcriptome of the pine saprophyte Ophiostoma piceae, and a comparison with the bark beetle-associated pine pathogen Grosmannia clavigera.</title>
        <authorList>
            <person name="Haridas S."/>
            <person name="Wang Y."/>
            <person name="Lim L."/>
            <person name="Massoumi Alamouti S."/>
            <person name="Jackman S."/>
            <person name="Docking R."/>
            <person name="Robertson G."/>
            <person name="Birol I."/>
            <person name="Bohlmann J."/>
            <person name="Breuil C."/>
        </authorList>
    </citation>
    <scope>NUCLEOTIDE SEQUENCE [LARGE SCALE GENOMIC DNA]</scope>
    <source>
        <strain evidence="2 3">UAMH 11346</strain>
    </source>
</reference>
<feature type="compositionally biased region" description="Basic and acidic residues" evidence="1">
    <location>
        <begin position="327"/>
        <end position="341"/>
    </location>
</feature>
<name>S3CZ50_OPHP1</name>
<organism evidence="2 3">
    <name type="scientific">Ophiostoma piceae (strain UAMH 11346)</name>
    <name type="common">Sap stain fungus</name>
    <dbReference type="NCBI Taxonomy" id="1262450"/>
    <lineage>
        <taxon>Eukaryota</taxon>
        <taxon>Fungi</taxon>
        <taxon>Dikarya</taxon>
        <taxon>Ascomycota</taxon>
        <taxon>Pezizomycotina</taxon>
        <taxon>Sordariomycetes</taxon>
        <taxon>Sordariomycetidae</taxon>
        <taxon>Ophiostomatales</taxon>
        <taxon>Ophiostomataceae</taxon>
        <taxon>Ophiostoma</taxon>
    </lineage>
</organism>
<dbReference type="eggNOG" id="ENOG502R8UM">
    <property type="taxonomic scope" value="Eukaryota"/>
</dbReference>
<feature type="region of interest" description="Disordered" evidence="1">
    <location>
        <begin position="409"/>
        <end position="440"/>
    </location>
</feature>
<dbReference type="AlphaFoldDB" id="S3CZ50"/>
<dbReference type="STRING" id="1262450.S3CZ50"/>
<sequence length="483" mass="52654">MDPPYFQSYGSGQPNEPISPYQYSPGAAPAGFMGHQPPRHPSHSVPSCGPPYSTAQYAQAPGPHHLPMPQMDLAPIGSRAPQYTVQASSAPGINPISGLSYHTQRHDPSVNTRRATVPGTLASHNDQRVPRTQTSIGNGEMTAMFRGNSSSGGNYSGSPTGEPSSSNSGKASISSTIPGELFNLCVTEGDHIVLNDRAPDEDRMLFDIHAQQIGARGKGMWDNITSQYYKVLGEKAPSTPRLQMKYVRSLRKHFMLPEESFRRLLAIYEEDERDRYNRIWKAFRDSGVVGSDVKAAEIECYLVRLGLENPTQDEATKVRRRRRSAAAKREQRSAPIQDRHQSPPGMVWNNSYGHMSVDGHHQYPLPGTAPHQQHSGQGPPGFDFPSSMPTALSATQEDNLMMEIEMKYNGGSPEMASHGCPSPSTPGSASHDSHNPMLASGADLNAHARTLPSPNAMMPSVSSYGSMARAPDVSAHIKHEAWR</sequence>
<dbReference type="OrthoDB" id="5421421at2759"/>
<feature type="region of interest" description="Disordered" evidence="1">
    <location>
        <begin position="1"/>
        <end position="48"/>
    </location>
</feature>